<reference evidence="1" key="1">
    <citation type="submission" date="2020-11" db="EMBL/GenBank/DDBJ databases">
        <authorList>
            <consortium name="DOE Joint Genome Institute"/>
            <person name="Ahrendt S."/>
            <person name="Riley R."/>
            <person name="Andreopoulos W."/>
            <person name="LaButti K."/>
            <person name="Pangilinan J."/>
            <person name="Ruiz-duenas F.J."/>
            <person name="Barrasa J.M."/>
            <person name="Sanchez-Garcia M."/>
            <person name="Camarero S."/>
            <person name="Miyauchi S."/>
            <person name="Serrano A."/>
            <person name="Linde D."/>
            <person name="Babiker R."/>
            <person name="Drula E."/>
            <person name="Ayuso-Fernandez I."/>
            <person name="Pacheco R."/>
            <person name="Padilla G."/>
            <person name="Ferreira P."/>
            <person name="Barriuso J."/>
            <person name="Kellner H."/>
            <person name="Castanera R."/>
            <person name="Alfaro M."/>
            <person name="Ramirez L."/>
            <person name="Pisabarro A.G."/>
            <person name="Kuo A."/>
            <person name="Tritt A."/>
            <person name="Lipzen A."/>
            <person name="He G."/>
            <person name="Yan M."/>
            <person name="Ng V."/>
            <person name="Cullen D."/>
            <person name="Martin F."/>
            <person name="Rosso M.-N."/>
            <person name="Henrissat B."/>
            <person name="Hibbett D."/>
            <person name="Martinez A.T."/>
            <person name="Grigoriev I.V."/>
        </authorList>
    </citation>
    <scope>NUCLEOTIDE SEQUENCE</scope>
    <source>
        <strain evidence="1">AH 44721</strain>
    </source>
</reference>
<accession>A0A9P5TI82</accession>
<organism evidence="1 2">
    <name type="scientific">Gymnopilus junonius</name>
    <name type="common">Spectacular rustgill mushroom</name>
    <name type="synonym">Gymnopilus spectabilis subsp. junonius</name>
    <dbReference type="NCBI Taxonomy" id="109634"/>
    <lineage>
        <taxon>Eukaryota</taxon>
        <taxon>Fungi</taxon>
        <taxon>Dikarya</taxon>
        <taxon>Basidiomycota</taxon>
        <taxon>Agaricomycotina</taxon>
        <taxon>Agaricomycetes</taxon>
        <taxon>Agaricomycetidae</taxon>
        <taxon>Agaricales</taxon>
        <taxon>Agaricineae</taxon>
        <taxon>Hymenogastraceae</taxon>
        <taxon>Gymnopilus</taxon>
    </lineage>
</organism>
<keyword evidence="2" id="KW-1185">Reference proteome</keyword>
<name>A0A9P5TI82_GYMJU</name>
<evidence type="ECO:0000313" key="2">
    <source>
        <dbReference type="Proteomes" id="UP000724874"/>
    </source>
</evidence>
<comment type="caution">
    <text evidence="1">The sequence shown here is derived from an EMBL/GenBank/DDBJ whole genome shotgun (WGS) entry which is preliminary data.</text>
</comment>
<protein>
    <submittedName>
        <fullName evidence="1">Uncharacterized protein</fullName>
    </submittedName>
</protein>
<sequence>MQCRTVESGDMNNDELIRLKRALNGDDAVNLTSAWVIGRANVVEGTESQDQVVKVSDVEVKLRHDRTK</sequence>
<evidence type="ECO:0000313" key="1">
    <source>
        <dbReference type="EMBL" id="KAF8880806.1"/>
    </source>
</evidence>
<proteinExistence type="predicted"/>
<gene>
    <name evidence="1" type="ORF">CPB84DRAFT_1792282</name>
</gene>
<dbReference type="Proteomes" id="UP000724874">
    <property type="component" value="Unassembled WGS sequence"/>
</dbReference>
<dbReference type="EMBL" id="JADNYJ010000137">
    <property type="protein sequence ID" value="KAF8880806.1"/>
    <property type="molecule type" value="Genomic_DNA"/>
</dbReference>
<dbReference type="AlphaFoldDB" id="A0A9P5TI82"/>